<dbReference type="AlphaFoldDB" id="A0A9W7XG48"/>
<dbReference type="Proteomes" id="UP001145021">
    <property type="component" value="Unassembled WGS sequence"/>
</dbReference>
<reference evidence="2" key="1">
    <citation type="submission" date="2022-07" db="EMBL/GenBank/DDBJ databases">
        <title>Phylogenomic reconstructions and comparative analyses of Kickxellomycotina fungi.</title>
        <authorList>
            <person name="Reynolds N.K."/>
            <person name="Stajich J.E."/>
            <person name="Barry K."/>
            <person name="Grigoriev I.V."/>
            <person name="Crous P."/>
            <person name="Smith M.E."/>
        </authorList>
    </citation>
    <scope>NUCLEOTIDE SEQUENCE</scope>
    <source>
        <strain evidence="2">NBRC 105413</strain>
    </source>
</reference>
<feature type="compositionally biased region" description="Basic and acidic residues" evidence="1">
    <location>
        <begin position="88"/>
        <end position="98"/>
    </location>
</feature>
<keyword evidence="3" id="KW-1185">Reference proteome</keyword>
<feature type="compositionally biased region" description="Basic and acidic residues" evidence="1">
    <location>
        <begin position="44"/>
        <end position="53"/>
    </location>
</feature>
<sequence>RFLSGYDKVLATAAPKNPQLILQGNELLNGCDYSSDIVDNNTDADSRDKRSMEIDGVQTSASSASSVTEFDDEFAVTSCEHVSNNNSNDKDKDHKSGEEAAATSAVSYNDIFRRKWEYYFAYCEGAFATRTLGCSQLVFTRTYNEDLSNSKLLA</sequence>
<gene>
    <name evidence="2" type="ORF">LPJ64_005955</name>
</gene>
<dbReference type="EMBL" id="JANBOH010000459">
    <property type="protein sequence ID" value="KAJ1642173.1"/>
    <property type="molecule type" value="Genomic_DNA"/>
</dbReference>
<comment type="caution">
    <text evidence="2">The sequence shown here is derived from an EMBL/GenBank/DDBJ whole genome shotgun (WGS) entry which is preliminary data.</text>
</comment>
<dbReference type="Gene3D" id="3.40.50.150">
    <property type="entry name" value="Vaccinia Virus protein VP39"/>
    <property type="match status" value="1"/>
</dbReference>
<dbReference type="InterPro" id="IPR029063">
    <property type="entry name" value="SAM-dependent_MTases_sf"/>
</dbReference>
<evidence type="ECO:0000313" key="3">
    <source>
        <dbReference type="Proteomes" id="UP001145021"/>
    </source>
</evidence>
<feature type="non-terminal residue" evidence="2">
    <location>
        <position position="1"/>
    </location>
</feature>
<evidence type="ECO:0000313" key="2">
    <source>
        <dbReference type="EMBL" id="KAJ1642173.1"/>
    </source>
</evidence>
<feature type="region of interest" description="Disordered" evidence="1">
    <location>
        <begin position="39"/>
        <end position="65"/>
    </location>
</feature>
<feature type="region of interest" description="Disordered" evidence="1">
    <location>
        <begin position="81"/>
        <end position="103"/>
    </location>
</feature>
<evidence type="ECO:0000256" key="1">
    <source>
        <dbReference type="SAM" id="MobiDB-lite"/>
    </source>
</evidence>
<organism evidence="2 3">
    <name type="scientific">Coemansia asiatica</name>
    <dbReference type="NCBI Taxonomy" id="1052880"/>
    <lineage>
        <taxon>Eukaryota</taxon>
        <taxon>Fungi</taxon>
        <taxon>Fungi incertae sedis</taxon>
        <taxon>Zoopagomycota</taxon>
        <taxon>Kickxellomycotina</taxon>
        <taxon>Kickxellomycetes</taxon>
        <taxon>Kickxellales</taxon>
        <taxon>Kickxellaceae</taxon>
        <taxon>Coemansia</taxon>
    </lineage>
</organism>
<protein>
    <submittedName>
        <fullName evidence="2">Uncharacterized protein</fullName>
    </submittedName>
</protein>
<name>A0A9W7XG48_9FUNG</name>
<accession>A0A9W7XG48</accession>
<proteinExistence type="predicted"/>